<dbReference type="InterPro" id="IPR050383">
    <property type="entry name" value="GlyoxalaseI/FosfomycinResist"/>
</dbReference>
<dbReference type="Pfam" id="PF00903">
    <property type="entry name" value="Glyoxalase"/>
    <property type="match status" value="1"/>
</dbReference>
<dbReference type="SUPFAM" id="SSF54593">
    <property type="entry name" value="Glyoxalase/Bleomycin resistance protein/Dihydroxybiphenyl dioxygenase"/>
    <property type="match status" value="1"/>
</dbReference>
<dbReference type="PANTHER" id="PTHR21366">
    <property type="entry name" value="GLYOXALASE FAMILY PROTEIN"/>
    <property type="match status" value="1"/>
</dbReference>
<dbReference type="EMBL" id="QXGH01000003">
    <property type="protein sequence ID" value="RHW29091.1"/>
    <property type="molecule type" value="Genomic_DNA"/>
</dbReference>
<protein>
    <submittedName>
        <fullName evidence="2">VOC family virulence protein</fullName>
    </submittedName>
</protein>
<dbReference type="PANTHER" id="PTHR21366:SF14">
    <property type="entry name" value="GLYOXALASE DOMAIN-CONTAINING PROTEIN 5"/>
    <property type="match status" value="1"/>
</dbReference>
<keyword evidence="3" id="KW-1185">Reference proteome</keyword>
<dbReference type="Gene3D" id="3.10.180.10">
    <property type="entry name" value="2,3-Dihydroxybiphenyl 1,2-Dioxygenase, domain 1"/>
    <property type="match status" value="1"/>
</dbReference>
<organism evidence="2 3">
    <name type="scientific">Nocardioides immobilis</name>
    <dbReference type="NCBI Taxonomy" id="2049295"/>
    <lineage>
        <taxon>Bacteria</taxon>
        <taxon>Bacillati</taxon>
        <taxon>Actinomycetota</taxon>
        <taxon>Actinomycetes</taxon>
        <taxon>Propionibacteriales</taxon>
        <taxon>Nocardioidaceae</taxon>
        <taxon>Nocardioides</taxon>
    </lineage>
</organism>
<proteinExistence type="predicted"/>
<accession>A0A417Y955</accession>
<dbReference type="InterPro" id="IPR004360">
    <property type="entry name" value="Glyas_Fos-R_dOase_dom"/>
</dbReference>
<dbReference type="PROSITE" id="PS51819">
    <property type="entry name" value="VOC"/>
    <property type="match status" value="1"/>
</dbReference>
<dbReference type="OrthoDB" id="5242400at2"/>
<comment type="caution">
    <text evidence="2">The sequence shown here is derived from an EMBL/GenBank/DDBJ whole genome shotgun (WGS) entry which is preliminary data.</text>
</comment>
<sequence length="138" mass="14670">MRGHVRLDHVVIAVSDWERSIAFYRDVLGARVIDHPDGRVAFRFGDQQLNVHGPGLDIGSLVADPPVVPGGSDLCLVWPGSVEDLAQHLTEHGVAVEAGPVQRHGGGGAGVSMYFRDPDGSLLEFIIYPSPPRGSVAG</sequence>
<dbReference type="AlphaFoldDB" id="A0A417Y955"/>
<evidence type="ECO:0000313" key="2">
    <source>
        <dbReference type="EMBL" id="RHW29091.1"/>
    </source>
</evidence>
<reference evidence="2 3" key="1">
    <citation type="submission" date="2018-09" db="EMBL/GenBank/DDBJ databases">
        <title>Genome sequencing of Nocardioides immobilis CCTCC AB 2017083 for comparison to Nocardioides silvaticus.</title>
        <authorList>
            <person name="Li C."/>
            <person name="Wang G."/>
        </authorList>
    </citation>
    <scope>NUCLEOTIDE SEQUENCE [LARGE SCALE GENOMIC DNA]</scope>
    <source>
        <strain evidence="2 3">CCTCC AB 2017083</strain>
    </source>
</reference>
<evidence type="ECO:0000313" key="3">
    <source>
        <dbReference type="Proteomes" id="UP000283644"/>
    </source>
</evidence>
<dbReference type="Proteomes" id="UP000283644">
    <property type="component" value="Unassembled WGS sequence"/>
</dbReference>
<dbReference type="InterPro" id="IPR029068">
    <property type="entry name" value="Glyas_Bleomycin-R_OHBP_Dase"/>
</dbReference>
<evidence type="ECO:0000259" key="1">
    <source>
        <dbReference type="PROSITE" id="PS51819"/>
    </source>
</evidence>
<gene>
    <name evidence="2" type="ORF">D0Z08_00450</name>
</gene>
<feature type="domain" description="VOC" evidence="1">
    <location>
        <begin position="6"/>
        <end position="128"/>
    </location>
</feature>
<dbReference type="InterPro" id="IPR037523">
    <property type="entry name" value="VOC_core"/>
</dbReference>
<name>A0A417Y955_9ACTN</name>